<geneLocation type="plasmid" evidence="2">
    <name>pnfsy08</name>
</geneLocation>
<proteinExistence type="predicted"/>
<reference evidence="1 2" key="1">
    <citation type="submission" date="2017-11" db="EMBL/GenBank/DDBJ databases">
        <title>Complete genome of a free-living desiccation-tolerant cyanobacterium and its photosynthetic adaptation to extreme terrestrial habitat.</title>
        <authorList>
            <person name="Shang J."/>
        </authorList>
    </citation>
    <scope>NUCLEOTIDE SEQUENCE [LARGE SCALE GENOMIC DNA]</scope>
    <source>
        <strain evidence="1 2">CCNUN1</strain>
        <plasmid evidence="2">pnfsy08</plasmid>
    </source>
</reference>
<evidence type="ECO:0000313" key="2">
    <source>
        <dbReference type="Proteomes" id="UP000232003"/>
    </source>
</evidence>
<dbReference type="RefSeq" id="WP_100904381.1">
    <property type="nucleotide sequence ID" value="NZ_CAWNNC010000009.1"/>
</dbReference>
<gene>
    <name evidence="1" type="ORF">COO91_11095</name>
</gene>
<dbReference type="AlphaFoldDB" id="A0A2K8TAX5"/>
<protein>
    <submittedName>
        <fullName evidence="1">Uncharacterized protein</fullName>
    </submittedName>
</protein>
<dbReference type="EMBL" id="CP024793">
    <property type="protein sequence ID" value="AUB44848.1"/>
    <property type="molecule type" value="Genomic_DNA"/>
</dbReference>
<keyword evidence="1" id="KW-0614">Plasmid</keyword>
<organism evidence="1 2">
    <name type="scientific">Nostoc flagelliforme CCNUN1</name>
    <dbReference type="NCBI Taxonomy" id="2038116"/>
    <lineage>
        <taxon>Bacteria</taxon>
        <taxon>Bacillati</taxon>
        <taxon>Cyanobacteriota</taxon>
        <taxon>Cyanophyceae</taxon>
        <taxon>Nostocales</taxon>
        <taxon>Nostocaceae</taxon>
        <taxon>Nostoc</taxon>
    </lineage>
</organism>
<dbReference type="OrthoDB" id="484469at2"/>
<accession>A0A2K8TAX5</accession>
<dbReference type="Proteomes" id="UP000232003">
    <property type="component" value="Plasmid pNFSY08"/>
</dbReference>
<evidence type="ECO:0000313" key="1">
    <source>
        <dbReference type="EMBL" id="AUB44848.1"/>
    </source>
</evidence>
<keyword evidence="2" id="KW-1185">Reference proteome</keyword>
<sequence length="180" mass="20742">MKVTIKDSKILKTVNPDVLQAHLLATGWHETGRIYNNAGAIWRLKKDAADEYEILLPLQHSLGDYAERISDILKTLEIVENRDQVDILSKFITNYPNFTVQGVVIQIATPQIDKLSREITLLCTVFDKLQEIKTELADHDYILAIKAYQERLPIRCMGDLVREDNRFILKNPQNLQIDKI</sequence>
<name>A0A2K8TAX5_9NOSO</name>
<dbReference type="KEGG" id="nfl:COO91_11095"/>